<dbReference type="Proteomes" id="UP001430360">
    <property type="component" value="Unassembled WGS sequence"/>
</dbReference>
<evidence type="ECO:0000259" key="6">
    <source>
        <dbReference type="Pfam" id="PF00520"/>
    </source>
</evidence>
<dbReference type="PANTHER" id="PTHR10037">
    <property type="entry name" value="VOLTAGE-GATED CATION CHANNEL CALCIUM AND SODIUM"/>
    <property type="match status" value="1"/>
</dbReference>
<keyword evidence="3 5" id="KW-1133">Transmembrane helix</keyword>
<evidence type="ECO:0000256" key="4">
    <source>
        <dbReference type="ARBA" id="ARBA00023136"/>
    </source>
</evidence>
<evidence type="ECO:0000256" key="3">
    <source>
        <dbReference type="ARBA" id="ARBA00022989"/>
    </source>
</evidence>
<dbReference type="InterPro" id="IPR027359">
    <property type="entry name" value="Volt_channel_dom_sf"/>
</dbReference>
<sequence length="282" mass="31092">MRETSITAYSDLRGRLHAFIVHPRVQAGILALIIVNAVLLGLETSPGIMAAAGDVIRAVDSAILTVFVIEIAIRLYVHRAQFFRDPWSLFDFAVVAIALVPATGPFSVLRALRVLRVLRVLTIVPSMRRVVGALLGAVPGLLSIGAVLLIIYYVCAVIATNLFGDAYPERFGNLGRSLYSLFEIMTLDSWSTGTTRPMMAEFPYAWAFFIPFILVASFTMLNLFIGVIVDAMQTVSKAEHDDTLDAIDRTQDHIEAELQTEVRALRGEIRDLRALLETRGSN</sequence>
<evidence type="ECO:0000256" key="5">
    <source>
        <dbReference type="SAM" id="Phobius"/>
    </source>
</evidence>
<dbReference type="RefSeq" id="WP_232135685.1">
    <property type="nucleotide sequence ID" value="NZ_CP089507.1"/>
</dbReference>
<feature type="transmembrane region" description="Helical" evidence="5">
    <location>
        <begin position="130"/>
        <end position="154"/>
    </location>
</feature>
<accession>A0ABS8UE33</accession>
<evidence type="ECO:0000313" key="8">
    <source>
        <dbReference type="Proteomes" id="UP001430360"/>
    </source>
</evidence>
<dbReference type="EMBL" id="JAJQKU010000002">
    <property type="protein sequence ID" value="MCD9096775.1"/>
    <property type="molecule type" value="Genomic_DNA"/>
</dbReference>
<dbReference type="InterPro" id="IPR043203">
    <property type="entry name" value="VGCC_Ca_Na"/>
</dbReference>
<dbReference type="SUPFAM" id="SSF81324">
    <property type="entry name" value="Voltage-gated potassium channels"/>
    <property type="match status" value="1"/>
</dbReference>
<name>A0ABS8UE33_9GAMM</name>
<keyword evidence="4 5" id="KW-0472">Membrane</keyword>
<dbReference type="Gene3D" id="1.20.120.350">
    <property type="entry name" value="Voltage-gated potassium channels. Chain C"/>
    <property type="match status" value="1"/>
</dbReference>
<feature type="domain" description="Ion transport" evidence="6">
    <location>
        <begin position="28"/>
        <end position="238"/>
    </location>
</feature>
<keyword evidence="2 5" id="KW-0812">Transmembrane</keyword>
<feature type="transmembrane region" description="Helical" evidence="5">
    <location>
        <begin position="89"/>
        <end position="109"/>
    </location>
</feature>
<evidence type="ECO:0000313" key="7">
    <source>
        <dbReference type="EMBL" id="MCD9096775.1"/>
    </source>
</evidence>
<comment type="caution">
    <text evidence="7">The sequence shown here is derived from an EMBL/GenBank/DDBJ whole genome shotgun (WGS) entry which is preliminary data.</text>
</comment>
<organism evidence="7 8">
    <name type="scientific">Luteimonas fraxinea</name>
    <dbReference type="NCBI Taxonomy" id="2901869"/>
    <lineage>
        <taxon>Bacteria</taxon>
        <taxon>Pseudomonadati</taxon>
        <taxon>Pseudomonadota</taxon>
        <taxon>Gammaproteobacteria</taxon>
        <taxon>Lysobacterales</taxon>
        <taxon>Lysobacteraceae</taxon>
        <taxon>Luteimonas</taxon>
    </lineage>
</organism>
<feature type="transmembrane region" description="Helical" evidence="5">
    <location>
        <begin position="25"/>
        <end position="43"/>
    </location>
</feature>
<evidence type="ECO:0000256" key="2">
    <source>
        <dbReference type="ARBA" id="ARBA00022692"/>
    </source>
</evidence>
<dbReference type="Gene3D" id="1.10.287.70">
    <property type="match status" value="1"/>
</dbReference>
<reference evidence="7" key="2">
    <citation type="journal article" date="2022" name="Syst. Appl. Microbiol.">
        <title>Physiological and genomic characterisation of Luteimonas fraxinea sp. nov., a bacterial species associated with trees tolerant to ash dieback.</title>
        <authorList>
            <person name="Ulrich K."/>
            <person name="Becker R."/>
            <person name="Behrendt U."/>
            <person name="Kube M."/>
            <person name="Schneck V."/>
            <person name="Ulrich A."/>
        </authorList>
    </citation>
    <scope>NUCLEOTIDE SEQUENCE</scope>
    <source>
        <strain evidence="7">A1P009</strain>
    </source>
</reference>
<reference evidence="7" key="1">
    <citation type="submission" date="2021-12" db="EMBL/GenBank/DDBJ databases">
        <authorList>
            <person name="Ulrich A."/>
        </authorList>
    </citation>
    <scope>NUCLEOTIDE SEQUENCE</scope>
    <source>
        <strain evidence="7">A1P009</strain>
    </source>
</reference>
<evidence type="ECO:0000256" key="1">
    <source>
        <dbReference type="ARBA" id="ARBA00004141"/>
    </source>
</evidence>
<dbReference type="PANTHER" id="PTHR10037:SF62">
    <property type="entry name" value="SODIUM CHANNEL PROTEIN 60E"/>
    <property type="match status" value="1"/>
</dbReference>
<feature type="transmembrane region" description="Helical" evidence="5">
    <location>
        <begin position="204"/>
        <end position="229"/>
    </location>
</feature>
<dbReference type="Pfam" id="PF00520">
    <property type="entry name" value="Ion_trans"/>
    <property type="match status" value="1"/>
</dbReference>
<proteinExistence type="predicted"/>
<protein>
    <submittedName>
        <fullName evidence="7">Ion transporter</fullName>
    </submittedName>
</protein>
<comment type="subcellular location">
    <subcellularLocation>
        <location evidence="1">Membrane</location>
        <topology evidence="1">Multi-pass membrane protein</topology>
    </subcellularLocation>
</comment>
<feature type="transmembrane region" description="Helical" evidence="5">
    <location>
        <begin position="55"/>
        <end position="77"/>
    </location>
</feature>
<keyword evidence="8" id="KW-1185">Reference proteome</keyword>
<gene>
    <name evidence="7" type="ORF">LTT95_07445</name>
</gene>
<dbReference type="InterPro" id="IPR005821">
    <property type="entry name" value="Ion_trans_dom"/>
</dbReference>